<dbReference type="Gene3D" id="1.10.443.10">
    <property type="entry name" value="Intergrase catalytic core"/>
    <property type="match status" value="1"/>
</dbReference>
<gene>
    <name evidence="5" type="ORF">FHX68_2832</name>
</gene>
<accession>A0A543K7A9</accession>
<dbReference type="EMBL" id="VFPS01000006">
    <property type="protein sequence ID" value="TQM90978.1"/>
    <property type="molecule type" value="Genomic_DNA"/>
</dbReference>
<keyword evidence="3" id="KW-0233">DNA recombination</keyword>
<dbReference type="GO" id="GO:0006310">
    <property type="term" value="P:DNA recombination"/>
    <property type="evidence" value="ECO:0007669"/>
    <property type="project" value="UniProtKB-KW"/>
</dbReference>
<evidence type="ECO:0000313" key="6">
    <source>
        <dbReference type="Proteomes" id="UP000319804"/>
    </source>
</evidence>
<dbReference type="SUPFAM" id="SSF56349">
    <property type="entry name" value="DNA breaking-rejoining enzymes"/>
    <property type="match status" value="1"/>
</dbReference>
<dbReference type="PANTHER" id="PTHR30349:SF64">
    <property type="entry name" value="PROPHAGE INTEGRASE INTD-RELATED"/>
    <property type="match status" value="1"/>
</dbReference>
<dbReference type="PANTHER" id="PTHR30349">
    <property type="entry name" value="PHAGE INTEGRASE-RELATED"/>
    <property type="match status" value="1"/>
</dbReference>
<dbReference type="InterPro" id="IPR010998">
    <property type="entry name" value="Integrase_recombinase_N"/>
</dbReference>
<comment type="caution">
    <text evidence="5">The sequence shown here is derived from an EMBL/GenBank/DDBJ whole genome shotgun (WGS) entry which is preliminary data.</text>
</comment>
<dbReference type="GO" id="GO:0003677">
    <property type="term" value="F:DNA binding"/>
    <property type="evidence" value="ECO:0007669"/>
    <property type="project" value="UniProtKB-KW"/>
</dbReference>
<dbReference type="CDD" id="cd00397">
    <property type="entry name" value="DNA_BRE_C"/>
    <property type="match status" value="1"/>
</dbReference>
<dbReference type="InterPro" id="IPR013762">
    <property type="entry name" value="Integrase-like_cat_sf"/>
</dbReference>
<dbReference type="Proteomes" id="UP000319804">
    <property type="component" value="Unassembled WGS sequence"/>
</dbReference>
<organism evidence="5 6">
    <name type="scientific">Microbacterium lacticum</name>
    <dbReference type="NCBI Taxonomy" id="33885"/>
    <lineage>
        <taxon>Bacteria</taxon>
        <taxon>Bacillati</taxon>
        <taxon>Actinomycetota</taxon>
        <taxon>Actinomycetes</taxon>
        <taxon>Micrococcales</taxon>
        <taxon>Microbacteriaceae</taxon>
        <taxon>Microbacterium</taxon>
    </lineage>
</organism>
<dbReference type="InterPro" id="IPR011010">
    <property type="entry name" value="DNA_brk_join_enz"/>
</dbReference>
<feature type="domain" description="Tyr recombinase" evidence="4">
    <location>
        <begin position="197"/>
        <end position="416"/>
    </location>
</feature>
<dbReference type="Pfam" id="PF00589">
    <property type="entry name" value="Phage_integrase"/>
    <property type="match status" value="1"/>
</dbReference>
<protein>
    <submittedName>
        <fullName evidence="5">Site-specific recombinase XerD</fullName>
    </submittedName>
</protein>
<dbReference type="Gene3D" id="1.10.150.130">
    <property type="match status" value="1"/>
</dbReference>
<dbReference type="AlphaFoldDB" id="A0A543K7A9"/>
<evidence type="ECO:0000259" key="4">
    <source>
        <dbReference type="PROSITE" id="PS51898"/>
    </source>
</evidence>
<sequence>MARTSTRDLSLATFGEPYARKRASKRDPHVYVVQGTDADGSRFQIKRSAGSAAAALEAVQQAVEEARFGVAPRRVDVTMAALFERWWTHEDRLADLARRGATTSRALSDSSRIKYREVWRRYLAGRLGDRRVGTLTHAEVYDLLHEPRPRADGSGDVQPKPLVDVLRALFKHAENAGLIESARNPMRGSFDLPAPRPEPKPLDVATLDVIEQHLATLTPKGNRVDALRLHDSFVLLRATGLRISELLALRVRDIDLKARSVTVRSHIARVANGDGARFAAVDGSKTASGERTVVVTPRIAEMLRHRIAGRQPDAHLFATSTGRPVVPESWRNELAREVRRINEARAEADLPLLEDVHPHRLRATVATQIVQALVEKHGLAAGLTSAQRLLGHSTTATLVHYVTAEAQVEDHSAILDALDPVSSREAKAREVVDRLIAEDAWFITALDVVTSARTVAVACSEPLDGERRAYAEAALAEHGIPLLVQ</sequence>
<name>A0A543K7A9_9MICO</name>
<evidence type="ECO:0000256" key="3">
    <source>
        <dbReference type="ARBA" id="ARBA00023172"/>
    </source>
</evidence>
<proteinExistence type="inferred from homology"/>
<dbReference type="GO" id="GO:0015074">
    <property type="term" value="P:DNA integration"/>
    <property type="evidence" value="ECO:0007669"/>
    <property type="project" value="InterPro"/>
</dbReference>
<keyword evidence="2" id="KW-0238">DNA-binding</keyword>
<dbReference type="InterPro" id="IPR002104">
    <property type="entry name" value="Integrase_catalytic"/>
</dbReference>
<evidence type="ECO:0000256" key="1">
    <source>
        <dbReference type="ARBA" id="ARBA00008857"/>
    </source>
</evidence>
<reference evidence="5 6" key="1">
    <citation type="submission" date="2019-06" db="EMBL/GenBank/DDBJ databases">
        <title>Sequencing the genomes of 1000 actinobacteria strains.</title>
        <authorList>
            <person name="Klenk H.-P."/>
        </authorList>
    </citation>
    <scope>NUCLEOTIDE SEQUENCE [LARGE SCALE GENOMIC DNA]</scope>
    <source>
        <strain evidence="5 6">DSM 20427</strain>
    </source>
</reference>
<dbReference type="PROSITE" id="PS51898">
    <property type="entry name" value="TYR_RECOMBINASE"/>
    <property type="match status" value="1"/>
</dbReference>
<dbReference type="InterPro" id="IPR050090">
    <property type="entry name" value="Tyrosine_recombinase_XerCD"/>
</dbReference>
<evidence type="ECO:0000313" key="5">
    <source>
        <dbReference type="EMBL" id="TQM90978.1"/>
    </source>
</evidence>
<comment type="similarity">
    <text evidence="1">Belongs to the 'phage' integrase family.</text>
</comment>
<keyword evidence="6" id="KW-1185">Reference proteome</keyword>
<evidence type="ECO:0000256" key="2">
    <source>
        <dbReference type="ARBA" id="ARBA00023125"/>
    </source>
</evidence>